<reference evidence="1 2" key="1">
    <citation type="journal article" date="2019" name="Emerg. Microbes Infect.">
        <title>Comprehensive subspecies identification of 175 nontuberculous mycobacteria species based on 7547 genomic profiles.</title>
        <authorList>
            <person name="Matsumoto Y."/>
            <person name="Kinjo T."/>
            <person name="Motooka D."/>
            <person name="Nabeya D."/>
            <person name="Jung N."/>
            <person name="Uechi K."/>
            <person name="Horii T."/>
            <person name="Iida T."/>
            <person name="Fujita J."/>
            <person name="Nakamura S."/>
        </authorList>
    </citation>
    <scope>NUCLEOTIDE SEQUENCE [LARGE SCALE GENOMIC DNA]</scope>
    <source>
        <strain evidence="1 2">JCM 12687</strain>
        <plasmid evidence="1">pJCM12687</plasmid>
    </source>
</reference>
<evidence type="ECO:0000313" key="2">
    <source>
        <dbReference type="Proteomes" id="UP000467379"/>
    </source>
</evidence>
<organism evidence="1 2">
    <name type="scientific">Mycobacterium branderi</name>
    <dbReference type="NCBI Taxonomy" id="43348"/>
    <lineage>
        <taxon>Bacteria</taxon>
        <taxon>Bacillati</taxon>
        <taxon>Actinomycetota</taxon>
        <taxon>Actinomycetes</taxon>
        <taxon>Mycobacteriales</taxon>
        <taxon>Mycobacteriaceae</taxon>
        <taxon>Mycobacterium</taxon>
    </lineage>
</organism>
<dbReference type="Proteomes" id="UP000467379">
    <property type="component" value="Plasmid pJCM12687"/>
</dbReference>
<name>A0ABN6BFV9_9MYCO</name>
<dbReference type="Pfam" id="PF12642">
    <property type="entry name" value="TpcC"/>
    <property type="match status" value="1"/>
</dbReference>
<dbReference type="EMBL" id="AP022607">
    <property type="protein sequence ID" value="BBZ15524.1"/>
    <property type="molecule type" value="Genomic_DNA"/>
</dbReference>
<accession>A0ABN6BFV9</accession>
<protein>
    <recommendedName>
        <fullName evidence="3">Conjugative transposon protein TcpC</fullName>
    </recommendedName>
</protein>
<gene>
    <name evidence="1" type="ORF">MBRA_57190</name>
</gene>
<sequence>MVMALSKTWEDRLRRLRSASRTAGRAAIAVGALLGAIAACQVFITPQRPDIAGIARQTDNQAAQVGSFAKDFIVTWLTATAADRAALQRFITIPAEKALPSTPPYVVTSPNCHMVAAPDTVGDMSIYTAIVSVMQRPYASAPPTLAFYQVPISMWHRRLRVIGTPTARNDPGPGADIKTAYTNALSSDSPLYSLVSGFVAAYLTSTSGLDRYVTAGSGLAPIGGYQTAVVTSAATDRRIPEHPAPKERIHLQARVSAQTSQFAAIDFSYPLTVENSDGTWMVAAIDLSPQISPDTEPKPVSAGHS</sequence>
<dbReference type="InterPro" id="IPR024735">
    <property type="entry name" value="TcpC"/>
</dbReference>
<keyword evidence="2" id="KW-1185">Reference proteome</keyword>
<geneLocation type="plasmid" evidence="1 2">
    <name>pJCM12687</name>
</geneLocation>
<proteinExistence type="predicted"/>
<keyword evidence="1" id="KW-0614">Plasmid</keyword>
<evidence type="ECO:0008006" key="3">
    <source>
        <dbReference type="Google" id="ProtNLM"/>
    </source>
</evidence>
<evidence type="ECO:0000313" key="1">
    <source>
        <dbReference type="EMBL" id="BBZ15524.1"/>
    </source>
</evidence>